<feature type="region of interest" description="Disordered" evidence="1">
    <location>
        <begin position="257"/>
        <end position="381"/>
    </location>
</feature>
<sequence>MKFFLLSVISIVLLLQLGSICSGKVESPSKPIGSSFNPDYDLSWIKRIFALSPNRKDIALVNEYKSLMSDAVLLWKKPLGSHESLNKLKRNKEDRKILQDIHQFLIFINDQSVCIPYLMDYMQNVEFFSLFEQCISEWVRDHFMFIFTNERIPRETDDLNAIQGIEFGLPGIPSKPLISDEESVLDDILEEVPHHVHDPSPIPEILDEKDELWNDLDTTLSSELELLSDEPMTQQHDEENVLLKEMMDEMIQESQLMLSDQQQAMGESSDEEQPYQDDVTSSMIKELEETKQHDESFFLPTSNPHDPRNEASNSIHSLDRKESSDWTPTNTQQQQHHHHDKDSQARTDDSSQLFSSSSSNSTSGGGGAEEDQTLNSQITPPTHTLTTLNNIPLVLHPTEIHNISTCIDYVIQKSKLFRAFYNLNENIMKSYNKTLSLFKTSEFSLIPLITKSKRLSNEYSESVFMTKTYTNAIHNTLSAMSTMVTTTIPTNVLIGRGFQVPAQTCNDIQPLRNFNFKFRSVWIEPSKKRDPNKSFRVYCVSENDSQSLMKSSSSSKPQHDTQPNRMWMLVAKKASFHSFGNDTACSPFSCSLNRNSLAVFGPNAPSPLAFISLSPFDEVFVNNAMTARVVFTSNHFRNVISHYDVHTSIGTPREFMTAVAQKVPFHTEALLYLNIENKNQA</sequence>
<dbReference type="GeneID" id="68100868"/>
<evidence type="ECO:0000313" key="3">
    <source>
        <dbReference type="EMBL" id="KAG2378271.1"/>
    </source>
</evidence>
<evidence type="ECO:0000313" key="4">
    <source>
        <dbReference type="Proteomes" id="UP000816034"/>
    </source>
</evidence>
<reference evidence="3 4" key="1">
    <citation type="journal article" date="2018" name="BMC Genomics">
        <title>The genome of Naegleria lovaniensis, the basis for a comparative approach to unravel pathogenicity factors of the human pathogenic amoeba N. fowleri.</title>
        <authorList>
            <person name="Liechti N."/>
            <person name="Schurch N."/>
            <person name="Bruggmann R."/>
            <person name="Wittwer M."/>
        </authorList>
    </citation>
    <scope>NUCLEOTIDE SEQUENCE [LARGE SCALE GENOMIC DNA]</scope>
    <source>
        <strain evidence="3 4">ATCC 30569</strain>
    </source>
</reference>
<feature type="compositionally biased region" description="Low complexity" evidence="1">
    <location>
        <begin position="350"/>
        <end position="362"/>
    </location>
</feature>
<organism evidence="3 4">
    <name type="scientific">Naegleria lovaniensis</name>
    <name type="common">Amoeba</name>
    <dbReference type="NCBI Taxonomy" id="51637"/>
    <lineage>
        <taxon>Eukaryota</taxon>
        <taxon>Discoba</taxon>
        <taxon>Heterolobosea</taxon>
        <taxon>Tetramitia</taxon>
        <taxon>Eutetramitia</taxon>
        <taxon>Vahlkampfiidae</taxon>
        <taxon>Naegleria</taxon>
    </lineage>
</organism>
<evidence type="ECO:0000256" key="1">
    <source>
        <dbReference type="SAM" id="MobiDB-lite"/>
    </source>
</evidence>
<accession>A0AA88GJD9</accession>
<proteinExistence type="predicted"/>
<dbReference type="Proteomes" id="UP000816034">
    <property type="component" value="Unassembled WGS sequence"/>
</dbReference>
<gene>
    <name evidence="3" type="ORF">C9374_008414</name>
</gene>
<feature type="compositionally biased region" description="Basic and acidic residues" evidence="1">
    <location>
        <begin position="340"/>
        <end position="349"/>
    </location>
</feature>
<keyword evidence="4" id="KW-1185">Reference proteome</keyword>
<dbReference type="AlphaFoldDB" id="A0AA88GJD9"/>
<feature type="compositionally biased region" description="Polar residues" evidence="1">
    <location>
        <begin position="257"/>
        <end position="266"/>
    </location>
</feature>
<dbReference type="EMBL" id="PYSW02000034">
    <property type="protein sequence ID" value="KAG2378271.1"/>
    <property type="molecule type" value="Genomic_DNA"/>
</dbReference>
<protein>
    <submittedName>
        <fullName evidence="3">Uncharacterized protein</fullName>
    </submittedName>
</protein>
<name>A0AA88GJD9_NAELO</name>
<evidence type="ECO:0000256" key="2">
    <source>
        <dbReference type="SAM" id="SignalP"/>
    </source>
</evidence>
<feature type="compositionally biased region" description="Basic and acidic residues" evidence="1">
    <location>
        <begin position="285"/>
        <end position="296"/>
    </location>
</feature>
<comment type="caution">
    <text evidence="3">The sequence shown here is derived from an EMBL/GenBank/DDBJ whole genome shotgun (WGS) entry which is preliminary data.</text>
</comment>
<keyword evidence="2" id="KW-0732">Signal</keyword>
<feature type="chain" id="PRO_5041672577" evidence="2">
    <location>
        <begin position="24"/>
        <end position="681"/>
    </location>
</feature>
<feature type="compositionally biased region" description="Polar residues" evidence="1">
    <location>
        <begin position="299"/>
        <end position="316"/>
    </location>
</feature>
<feature type="signal peptide" evidence="2">
    <location>
        <begin position="1"/>
        <end position="23"/>
    </location>
</feature>
<dbReference type="RefSeq" id="XP_044545533.1">
    <property type="nucleotide sequence ID" value="XM_044698488.1"/>
</dbReference>